<evidence type="ECO:0000313" key="1">
    <source>
        <dbReference type="EMBL" id="QNO58043.1"/>
    </source>
</evidence>
<dbReference type="AlphaFoldDB" id="A0A7G9ZCQ9"/>
<evidence type="ECO:0008006" key="2">
    <source>
        <dbReference type="Google" id="ProtNLM"/>
    </source>
</evidence>
<name>A0A7G9ZCQ9_9EURY</name>
<organism evidence="1">
    <name type="scientific">Candidatus Methanophaga sp. ANME-1 ERB7</name>
    <dbReference type="NCBI Taxonomy" id="2759913"/>
    <lineage>
        <taxon>Archaea</taxon>
        <taxon>Methanobacteriati</taxon>
        <taxon>Methanobacteriota</taxon>
        <taxon>Stenosarchaea group</taxon>
        <taxon>Methanomicrobia</taxon>
        <taxon>Candidatus Methanophagales</taxon>
        <taxon>Candidatus Methanophagaceae</taxon>
        <taxon>Candidatus Methanophaga</taxon>
    </lineage>
</organism>
<protein>
    <recommendedName>
        <fullName evidence="2">Ribbon-helix-helix protein CopG domain-containing protein</fullName>
    </recommendedName>
</protein>
<proteinExistence type="predicted"/>
<sequence>MKKDKVILTRVDEFIAERVEYIASNSKDIELTKSEVVRIILHAFFKSQKDKDFEKVRELAIKMRKGLL</sequence>
<dbReference type="EMBL" id="MT631712">
    <property type="protein sequence ID" value="QNO58043.1"/>
    <property type="molecule type" value="Genomic_DNA"/>
</dbReference>
<reference evidence="1" key="1">
    <citation type="submission" date="2020-06" db="EMBL/GenBank/DDBJ databases">
        <title>Unique genomic features of the anaerobic methanotrophic archaea.</title>
        <authorList>
            <person name="Chadwick G.L."/>
            <person name="Skennerton C.T."/>
            <person name="Laso-Perez R."/>
            <person name="Leu A.O."/>
            <person name="Speth D.R."/>
            <person name="Yu H."/>
            <person name="Morgan-Lang C."/>
            <person name="Hatzenpichler R."/>
            <person name="Goudeau D."/>
            <person name="Malmstrom R."/>
            <person name="Brazelton W.J."/>
            <person name="Woyke T."/>
            <person name="Hallam S.J."/>
            <person name="Tyson G.W."/>
            <person name="Wegener G."/>
            <person name="Boetius A."/>
            <person name="Orphan V."/>
        </authorList>
    </citation>
    <scope>NUCLEOTIDE SEQUENCE</scope>
</reference>
<gene>
    <name evidence="1" type="ORF">BLAHKPKO_00007</name>
</gene>
<accession>A0A7G9ZCQ9</accession>